<keyword evidence="15" id="KW-1035">Host cytoplasm</keyword>
<dbReference type="RefSeq" id="YP_009094176.1">
    <property type="nucleotide sequence ID" value="NC_025364.1"/>
</dbReference>
<keyword evidence="12" id="KW-0946">Virion</keyword>
<evidence type="ECO:0000256" key="18">
    <source>
        <dbReference type="ARBA" id="ARBA00049944"/>
    </source>
</evidence>
<dbReference type="GO" id="GO:0039702">
    <property type="term" value="P:viral budding via host ESCRT complex"/>
    <property type="evidence" value="ECO:0007669"/>
    <property type="project" value="UniProtKB-KW"/>
</dbReference>
<protein>
    <recommendedName>
        <fullName evidence="4">Matrix protein</fullName>
    </recommendedName>
</protein>
<accession>M4VS08</accession>
<evidence type="ECO:0000256" key="7">
    <source>
        <dbReference type="ARBA" id="ARBA00022562"/>
    </source>
</evidence>
<feature type="region of interest" description="Disordered" evidence="19">
    <location>
        <begin position="1"/>
        <end position="28"/>
    </location>
</feature>
<dbReference type="GO" id="GO:0019031">
    <property type="term" value="C:viral envelope"/>
    <property type="evidence" value="ECO:0007669"/>
    <property type="project" value="InterPro"/>
</dbReference>
<evidence type="ECO:0000313" key="20">
    <source>
        <dbReference type="EMBL" id="AGI04016.1"/>
    </source>
</evidence>
<evidence type="ECO:0000256" key="6">
    <source>
        <dbReference type="ARBA" id="ARBA00022553"/>
    </source>
</evidence>
<keyword evidence="21" id="KW-1185">Reference proteome</keyword>
<evidence type="ECO:0000256" key="19">
    <source>
        <dbReference type="SAM" id="MobiDB-lite"/>
    </source>
</evidence>
<evidence type="ECO:0000256" key="14">
    <source>
        <dbReference type="ARBA" id="ARBA00023136"/>
    </source>
</evidence>
<dbReference type="Pfam" id="PF06326">
    <property type="entry name" value="Vesiculo_matrix"/>
    <property type="match status" value="1"/>
</dbReference>
<comment type="similarity">
    <text evidence="3">Belongs to the vesiculoviruses matrix protein family.</text>
</comment>
<evidence type="ECO:0000256" key="3">
    <source>
        <dbReference type="ARBA" id="ARBA00010182"/>
    </source>
</evidence>
<dbReference type="OrthoDB" id="9191at10239"/>
<dbReference type="InterPro" id="IPR036711">
    <property type="entry name" value="VSV_matrix_sf"/>
</dbReference>
<evidence type="ECO:0000313" key="21">
    <source>
        <dbReference type="Proteomes" id="UP000169682"/>
    </source>
</evidence>
<evidence type="ECO:0000256" key="2">
    <source>
        <dbReference type="ARBA" id="ARBA00004328"/>
    </source>
</evidence>
<keyword evidence="13" id="KW-1043">Host membrane</keyword>
<dbReference type="InterPro" id="IPR009397">
    <property type="entry name" value="Vesiculo_matrix"/>
</dbReference>
<evidence type="ECO:0000256" key="10">
    <source>
        <dbReference type="ARBA" id="ARBA00022637"/>
    </source>
</evidence>
<evidence type="ECO:0000256" key="16">
    <source>
        <dbReference type="ARBA" id="ARBA00023311"/>
    </source>
</evidence>
<evidence type="ECO:0000256" key="4">
    <source>
        <dbReference type="ARBA" id="ARBA00017678"/>
    </source>
</evidence>
<evidence type="ECO:0000256" key="5">
    <source>
        <dbReference type="ARBA" id="ARBA00022462"/>
    </source>
</evidence>
<keyword evidence="5" id="KW-1187">Viral budding via the host ESCRT complexes</keyword>
<proteinExistence type="inferred from homology"/>
<keyword evidence="9" id="KW-1188">Viral release from host cell</keyword>
<evidence type="ECO:0000256" key="17">
    <source>
        <dbReference type="ARBA" id="ARBA00037802"/>
    </source>
</evidence>
<evidence type="ECO:0000256" key="9">
    <source>
        <dbReference type="ARBA" id="ARBA00022612"/>
    </source>
</evidence>
<sequence>MKSIKKVLGKKKEKGEKKSKKYDLPPNYNDLIGPSAPSAPMFGLDPSDYFEQINSNDSVVIKLKYSCEVQVRAIRPFSGVLEAADAIARWEMDYRGFLGKKPFYRLLMGIAIKKLRAAPSSLTEGNRPEYNCLFEGHGAIRHNLGQLPPMSYVSETFTRDWQTDKNKGSVHVKFWLGMLDTNDEMPEILSSKSFQSESELKQIMEMMGIRVKKSKDNKWEILSTC</sequence>
<keyword evidence="14" id="KW-0472">Membrane</keyword>
<reference evidence="20 21" key="1">
    <citation type="journal article" date="2013" name="Virol. J.">
        <title>Malpais spring virus is a new species in the genus vesiculovirus.</title>
        <authorList>
            <person name="Vasilakis N."/>
            <person name="Widen S."/>
            <person name="Travassos da Rosa A.P."/>
            <person name="Wood T.G."/>
            <person name="Walker P.J."/>
            <person name="Holmes E.C."/>
            <person name="Tesh R.B."/>
        </authorList>
    </citation>
    <scope>NUCLEOTIDE SEQUENCE [LARGE SCALE GENOMIC DNA]</scope>
    <source>
        <strain evidence="20">85-488NM</strain>
    </source>
</reference>
<keyword evidence="7" id="KW-1048">Host nucleus</keyword>
<comment type="subcellular location">
    <subcellularLocation>
        <location evidence="1">Host cytoplasm</location>
    </subcellularLocation>
    <subcellularLocation>
        <location evidence="17">Host nucleus membrane</location>
        <topology evidence="17">Peripheral membrane protein</topology>
    </subcellularLocation>
    <subcellularLocation>
        <location evidence="2">Virion</location>
    </subcellularLocation>
</comment>
<keyword evidence="16" id="KW-0468">Viral matrix protein</keyword>
<keyword evidence="8" id="KW-0945">Host-virus interaction</keyword>
<keyword evidence="11" id="KW-0053">Apoptosis</keyword>
<evidence type="ECO:0000256" key="15">
    <source>
        <dbReference type="ARBA" id="ARBA00023200"/>
    </source>
</evidence>
<dbReference type="Proteomes" id="UP000169682">
    <property type="component" value="Segment"/>
</dbReference>
<dbReference type="KEGG" id="vg:20964455"/>
<dbReference type="GeneID" id="20964455"/>
<evidence type="ECO:0000256" key="12">
    <source>
        <dbReference type="ARBA" id="ARBA00022844"/>
    </source>
</evidence>
<feature type="compositionally biased region" description="Basic residues" evidence="19">
    <location>
        <begin position="1"/>
        <end position="20"/>
    </location>
</feature>
<keyword evidence="10" id="KW-1198">Viral budding</keyword>
<dbReference type="Gene3D" id="3.10.460.10">
    <property type="entry name" value="VSV matrix protein"/>
    <property type="match status" value="1"/>
</dbReference>
<dbReference type="GO" id="GO:0039660">
    <property type="term" value="F:structural constituent of virion"/>
    <property type="evidence" value="ECO:0007669"/>
    <property type="project" value="UniProtKB-KW"/>
</dbReference>
<evidence type="ECO:0000256" key="11">
    <source>
        <dbReference type="ARBA" id="ARBA00022703"/>
    </source>
</evidence>
<evidence type="ECO:0000256" key="13">
    <source>
        <dbReference type="ARBA" id="ARBA00022870"/>
    </source>
</evidence>
<evidence type="ECO:0000256" key="1">
    <source>
        <dbReference type="ARBA" id="ARBA00004192"/>
    </source>
</evidence>
<dbReference type="GO" id="GO:0044200">
    <property type="term" value="C:host cell nuclear membrane"/>
    <property type="evidence" value="ECO:0007669"/>
    <property type="project" value="UniProtKB-SubCell"/>
</dbReference>
<dbReference type="SUPFAM" id="SSF75404">
    <property type="entry name" value="VSV matrix protein"/>
    <property type="match status" value="1"/>
</dbReference>
<organism evidence="20 21">
    <name type="scientific">Vesiculovirus malpais</name>
    <dbReference type="NCBI Taxonomy" id="1972570"/>
    <lineage>
        <taxon>Viruses</taxon>
        <taxon>Riboviria</taxon>
        <taxon>Orthornavirae</taxon>
        <taxon>Negarnaviricota</taxon>
        <taxon>Haploviricotina</taxon>
        <taxon>Monjiviricetes</taxon>
        <taxon>Mononegavirales</taxon>
        <taxon>Rhabdoviridae</taxon>
        <taxon>Alpharhabdovirinae</taxon>
        <taxon>Vesiculovirus</taxon>
    </lineage>
</organism>
<comment type="function">
    <text evidence="18">Forms a double layer around the helical nucleocapsid, the inner matrix layer binding to the N helix and the outer matrix layer binding to the envelope glycoprotein. Plays a major role in assembly and budding of virion, by recruiting cellular partners of the ESCRT complexes that play a key role in releasing the budding particle from the host membrane. Condensates the ribonucleocapsid core during virus assembly. Inhibits the host mRNA nuclear export thereby inducing the shut off of cellular transcription and preventing the interferon signaling and the establishment of antiviral state in infected cells. This shutoff presumably inhibits interferon signaling and thus establishment of antiviral state in virus infected cells. Induces cell-rounding, cytoskeleton disorganization and apoptosis in infected cell. Inhibits host transcription, possibly through interaction with host DNA repair factor IIH/TFIIH GTF2H5 subunit.</text>
</comment>
<keyword evidence="6" id="KW-0597">Phosphoprotein</keyword>
<name>M4VS08_9RHAB</name>
<dbReference type="GO" id="GO:0030430">
    <property type="term" value="C:host cell cytoplasm"/>
    <property type="evidence" value="ECO:0007669"/>
    <property type="project" value="UniProtKB-SubCell"/>
</dbReference>
<dbReference type="EMBL" id="KC412247">
    <property type="protein sequence ID" value="AGI04016.1"/>
    <property type="molecule type" value="Viral_cRNA"/>
</dbReference>
<evidence type="ECO:0000256" key="8">
    <source>
        <dbReference type="ARBA" id="ARBA00022581"/>
    </source>
</evidence>